<accession>A0A139PS36</accession>
<proteinExistence type="predicted"/>
<comment type="caution">
    <text evidence="1">The sequence shown here is derived from an EMBL/GenBank/DDBJ whole genome shotgun (WGS) entry which is preliminary data.</text>
</comment>
<organism evidence="1 2">
    <name type="scientific">Streptococcus mitis</name>
    <dbReference type="NCBI Taxonomy" id="28037"/>
    <lineage>
        <taxon>Bacteria</taxon>
        <taxon>Bacillati</taxon>
        <taxon>Bacillota</taxon>
        <taxon>Bacilli</taxon>
        <taxon>Lactobacillales</taxon>
        <taxon>Streptococcaceae</taxon>
        <taxon>Streptococcus</taxon>
        <taxon>Streptococcus mitis group</taxon>
    </lineage>
</organism>
<dbReference type="AlphaFoldDB" id="A0A139PS36"/>
<evidence type="ECO:0000313" key="2">
    <source>
        <dbReference type="Proteomes" id="UP000070458"/>
    </source>
</evidence>
<dbReference type="Proteomes" id="UP000070458">
    <property type="component" value="Unassembled WGS sequence"/>
</dbReference>
<dbReference type="EMBL" id="LQOD01000211">
    <property type="protein sequence ID" value="KXT93107.1"/>
    <property type="molecule type" value="Genomic_DNA"/>
</dbReference>
<dbReference type="PATRIC" id="fig|28037.233.peg.1132"/>
<dbReference type="OrthoDB" id="8908434at2"/>
<dbReference type="RefSeq" id="WP_061439336.1">
    <property type="nucleotide sequence ID" value="NZ_KQ970287.1"/>
</dbReference>
<dbReference type="Pfam" id="PF20383">
    <property type="entry name" value="DUF6678"/>
    <property type="match status" value="1"/>
</dbReference>
<dbReference type="InterPro" id="IPR046500">
    <property type="entry name" value="DUF6678"/>
</dbReference>
<sequence>MKLINDILCEKLNPRSGVIKISSSNDEDRIYFDISWEGDFHFIVTGWVHYGWYYVQRDKQCISPSYVYKEIDDRSLSVMQHIIDEIENGKYNNKKTEKEKIKQVLEERNLTSFMNNTKWKELIDSIMENMRDIPIQYKMFFDEEEPSMYWTIDTDEHFFHINMRIVEWFKIRSELEKVLGQGRLIKPKIGVTDKKSEIECMLNRFSIPYEYDDIEKCFIIFGYR</sequence>
<evidence type="ECO:0000313" key="1">
    <source>
        <dbReference type="EMBL" id="KXT93107.1"/>
    </source>
</evidence>
<protein>
    <submittedName>
        <fullName evidence="1">Uncharacterized protein</fullName>
    </submittedName>
</protein>
<gene>
    <name evidence="1" type="ORF">SMIDD26_00982</name>
</gene>
<name>A0A139PS36_STRMT</name>
<reference evidence="1 2" key="1">
    <citation type="submission" date="2016-01" db="EMBL/GenBank/DDBJ databases">
        <title>Highly variable Streptococcus oralis are common among viridans streptococci isolated from primates.</title>
        <authorList>
            <person name="Denapaite D."/>
            <person name="Rieger M."/>
            <person name="Koendgen S."/>
            <person name="Brueckner R."/>
            <person name="Ochigava I."/>
            <person name="Kappeler P."/>
            <person name="Maetz-Rensing K."/>
            <person name="Leendertz F."/>
            <person name="Hakenbeck R."/>
        </authorList>
    </citation>
    <scope>NUCLEOTIDE SEQUENCE [LARGE SCALE GENOMIC DNA]</scope>
    <source>
        <strain evidence="1 2">DD26</strain>
    </source>
</reference>